<dbReference type="Proteomes" id="UP001165065">
    <property type="component" value="Unassembled WGS sequence"/>
</dbReference>
<dbReference type="GO" id="GO:0006798">
    <property type="term" value="P:polyphosphate catabolic process"/>
    <property type="evidence" value="ECO:0007669"/>
    <property type="project" value="TreeGrafter"/>
</dbReference>
<dbReference type="GO" id="GO:0016791">
    <property type="term" value="F:phosphatase activity"/>
    <property type="evidence" value="ECO:0007669"/>
    <property type="project" value="TreeGrafter"/>
</dbReference>
<dbReference type="Gene3D" id="3.60.21.10">
    <property type="match status" value="1"/>
</dbReference>
<dbReference type="OrthoDB" id="10267127at2759"/>
<gene>
    <name evidence="2" type="ORF">TrCOL_g8043</name>
</gene>
<keyword evidence="3" id="KW-1185">Reference proteome</keyword>
<comment type="caution">
    <text evidence="2">The sequence shown here is derived from an EMBL/GenBank/DDBJ whole genome shotgun (WGS) entry which is preliminary data.</text>
</comment>
<dbReference type="Pfam" id="PF00149">
    <property type="entry name" value="Metallophos"/>
    <property type="match status" value="1"/>
</dbReference>
<dbReference type="GO" id="GO:0005737">
    <property type="term" value="C:cytoplasm"/>
    <property type="evidence" value="ECO:0007669"/>
    <property type="project" value="TreeGrafter"/>
</dbReference>
<accession>A0A9W7GRQ7</accession>
<protein>
    <recommendedName>
        <fullName evidence="1">Calcineurin-like phosphoesterase domain-containing protein</fullName>
    </recommendedName>
</protein>
<reference evidence="3" key="1">
    <citation type="journal article" date="2023" name="Commun. Biol.">
        <title>Genome analysis of Parmales, the sister group of diatoms, reveals the evolutionary specialization of diatoms from phago-mixotrophs to photoautotrophs.</title>
        <authorList>
            <person name="Ban H."/>
            <person name="Sato S."/>
            <person name="Yoshikawa S."/>
            <person name="Yamada K."/>
            <person name="Nakamura Y."/>
            <person name="Ichinomiya M."/>
            <person name="Sato N."/>
            <person name="Blanc-Mathieu R."/>
            <person name="Endo H."/>
            <person name="Kuwata A."/>
            <person name="Ogata H."/>
        </authorList>
    </citation>
    <scope>NUCLEOTIDE SEQUENCE [LARGE SCALE GENOMIC DNA]</scope>
</reference>
<proteinExistence type="predicted"/>
<dbReference type="AlphaFoldDB" id="A0A9W7GRQ7"/>
<evidence type="ECO:0000313" key="3">
    <source>
        <dbReference type="Proteomes" id="UP001165065"/>
    </source>
</evidence>
<dbReference type="GO" id="GO:0000298">
    <property type="term" value="F:endopolyphosphatase activity"/>
    <property type="evidence" value="ECO:0007669"/>
    <property type="project" value="TreeGrafter"/>
</dbReference>
<dbReference type="PANTHER" id="PTHR42850:SF4">
    <property type="entry name" value="ZINC-DEPENDENT ENDOPOLYPHOSPHATASE"/>
    <property type="match status" value="1"/>
</dbReference>
<dbReference type="PANTHER" id="PTHR42850">
    <property type="entry name" value="METALLOPHOSPHOESTERASE"/>
    <property type="match status" value="1"/>
</dbReference>
<dbReference type="SUPFAM" id="SSF56300">
    <property type="entry name" value="Metallo-dependent phosphatases"/>
    <property type="match status" value="1"/>
</dbReference>
<name>A0A9W7GRQ7_9STRA</name>
<feature type="domain" description="Calcineurin-like phosphoesterase" evidence="1">
    <location>
        <begin position="59"/>
        <end position="200"/>
    </location>
</feature>
<dbReference type="EMBL" id="BRYA01000438">
    <property type="protein sequence ID" value="GMI48812.1"/>
    <property type="molecule type" value="Genomic_DNA"/>
</dbReference>
<dbReference type="InterPro" id="IPR029052">
    <property type="entry name" value="Metallo-depent_PP-like"/>
</dbReference>
<sequence length="305" mass="32882">MLNISMRVLPLFFRTMIAYLFPTLFPCFSALLLPHPSLPPSSSSSPSPVHTVLNDPPKNIYCIGDIHGCHSEFLSLLSKIRSLEGGDPCYLRSVILVGDLVNKGPSSLSTLRYCREHRILSVRGNHDVAALSVYRGTKSVRPDQSSKYGWVSSMSEDDASYLQSLPCTVSFEAGGRNHVVVHAGLVPGVPLFLQSESDMTTLRLVRRVGSGEGGSYKATRGGEGEEGGGELPWAKVYDGEHGRVVFGHDAKRGLQVNDNAVGLDTGCVYGREITAVKIGRDDGKIEFISSPCEEPGGYAPVSRGS</sequence>
<dbReference type="InterPro" id="IPR050126">
    <property type="entry name" value="Ap4A_hydrolase"/>
</dbReference>
<dbReference type="InterPro" id="IPR004843">
    <property type="entry name" value="Calcineurin-like_PHP"/>
</dbReference>
<evidence type="ECO:0000259" key="1">
    <source>
        <dbReference type="Pfam" id="PF00149"/>
    </source>
</evidence>
<organism evidence="2 3">
    <name type="scientific">Triparma columacea</name>
    <dbReference type="NCBI Taxonomy" id="722753"/>
    <lineage>
        <taxon>Eukaryota</taxon>
        <taxon>Sar</taxon>
        <taxon>Stramenopiles</taxon>
        <taxon>Ochrophyta</taxon>
        <taxon>Bolidophyceae</taxon>
        <taxon>Parmales</taxon>
        <taxon>Triparmaceae</taxon>
        <taxon>Triparma</taxon>
    </lineage>
</organism>
<evidence type="ECO:0000313" key="2">
    <source>
        <dbReference type="EMBL" id="GMI48812.1"/>
    </source>
</evidence>